<dbReference type="PROSITE" id="PS00490">
    <property type="entry name" value="MOLYBDOPTERIN_PROK_2"/>
    <property type="match status" value="1"/>
</dbReference>
<keyword evidence="3" id="KW-0479">Metal-binding</keyword>
<dbReference type="CDD" id="cd00508">
    <property type="entry name" value="MopB_CT_Fdh-Nap-like"/>
    <property type="match status" value="1"/>
</dbReference>
<dbReference type="EMBL" id="JAPMLT010000001">
    <property type="protein sequence ID" value="MCX7568487.1"/>
    <property type="molecule type" value="Genomic_DNA"/>
</dbReference>
<feature type="domain" description="4Fe-4S Mo/W bis-MGD-type" evidence="6">
    <location>
        <begin position="7"/>
        <end position="64"/>
    </location>
</feature>
<dbReference type="InterPro" id="IPR006655">
    <property type="entry name" value="Mopterin_OxRdtase_prok_CS"/>
</dbReference>
<gene>
    <name evidence="7" type="ORF">OS242_00715</name>
</gene>
<dbReference type="PROSITE" id="PS51669">
    <property type="entry name" value="4FE4S_MOW_BIS_MGD"/>
    <property type="match status" value="1"/>
</dbReference>
<dbReference type="Gene3D" id="3.40.228.10">
    <property type="entry name" value="Dimethylsulfoxide Reductase, domain 2"/>
    <property type="match status" value="1"/>
</dbReference>
<dbReference type="PANTHER" id="PTHR43105:SF10">
    <property type="entry name" value="NADH-QUINONE OXIDOREDUCTASE SUBUNIT G"/>
    <property type="match status" value="1"/>
</dbReference>
<dbReference type="InterPro" id="IPR009010">
    <property type="entry name" value="Asp_de-COase-like_dom_sf"/>
</dbReference>
<dbReference type="SUPFAM" id="SSF53706">
    <property type="entry name" value="Formate dehydrogenase/DMSO reductase, domains 1-3"/>
    <property type="match status" value="1"/>
</dbReference>
<reference evidence="7 8" key="1">
    <citation type="submission" date="2022-11" db="EMBL/GenBank/DDBJ databases">
        <title>Study of microbial diversity in lake waters.</title>
        <authorList>
            <person name="Zhang J."/>
        </authorList>
    </citation>
    <scope>NUCLEOTIDE SEQUENCE [LARGE SCALE GENOMIC DNA]</scope>
    <source>
        <strain evidence="7 8">DT12</strain>
    </source>
</reference>
<dbReference type="SMART" id="SM00926">
    <property type="entry name" value="Molybdop_Fe4S4"/>
    <property type="match status" value="1"/>
</dbReference>
<keyword evidence="2" id="KW-0004">4Fe-4S</keyword>
<dbReference type="Gene3D" id="2.40.40.20">
    <property type="match status" value="1"/>
</dbReference>
<dbReference type="Gene3D" id="2.20.25.90">
    <property type="entry name" value="ADC-like domains"/>
    <property type="match status" value="1"/>
</dbReference>
<dbReference type="InterPro" id="IPR050123">
    <property type="entry name" value="Prok_molybdopt-oxidoreductase"/>
</dbReference>
<proteinExistence type="predicted"/>
<dbReference type="Proteomes" id="UP001208017">
    <property type="component" value="Unassembled WGS sequence"/>
</dbReference>
<dbReference type="InterPro" id="IPR006656">
    <property type="entry name" value="Mopterin_OxRdtase"/>
</dbReference>
<comment type="caution">
    <text evidence="7">The sequence shown here is derived from an EMBL/GenBank/DDBJ whole genome shotgun (WGS) entry which is preliminary data.</text>
</comment>
<dbReference type="CDD" id="cd02754">
    <property type="entry name" value="MopB_Nitrate-R-NapA-like"/>
    <property type="match status" value="1"/>
</dbReference>
<evidence type="ECO:0000256" key="4">
    <source>
        <dbReference type="ARBA" id="ARBA00023004"/>
    </source>
</evidence>
<comment type="cofactor">
    <cofactor evidence="1">
        <name>Mo-bis(molybdopterin guanine dinucleotide)</name>
        <dbReference type="ChEBI" id="CHEBI:60539"/>
    </cofactor>
</comment>
<name>A0ABT3WUY0_9BACL</name>
<dbReference type="InterPro" id="IPR006963">
    <property type="entry name" value="Mopterin_OxRdtase_4Fe-4S_dom"/>
</dbReference>
<dbReference type="InterPro" id="IPR006657">
    <property type="entry name" value="MoPterin_dinucl-bd_dom"/>
</dbReference>
<keyword evidence="5" id="KW-0411">Iron-sulfur</keyword>
<evidence type="ECO:0000259" key="6">
    <source>
        <dbReference type="PROSITE" id="PS51669"/>
    </source>
</evidence>
<dbReference type="Pfam" id="PF04879">
    <property type="entry name" value="Molybdop_Fe4S4"/>
    <property type="match status" value="1"/>
</dbReference>
<evidence type="ECO:0000256" key="1">
    <source>
        <dbReference type="ARBA" id="ARBA00001942"/>
    </source>
</evidence>
<dbReference type="Pfam" id="PF01568">
    <property type="entry name" value="Molydop_binding"/>
    <property type="match status" value="1"/>
</dbReference>
<evidence type="ECO:0000313" key="7">
    <source>
        <dbReference type="EMBL" id="MCX7568487.1"/>
    </source>
</evidence>
<evidence type="ECO:0000256" key="5">
    <source>
        <dbReference type="ARBA" id="ARBA00023014"/>
    </source>
</evidence>
<keyword evidence="8" id="KW-1185">Reference proteome</keyword>
<dbReference type="PIRSF" id="PIRSF000144">
    <property type="entry name" value="CbbBc"/>
    <property type="match status" value="1"/>
</dbReference>
<keyword evidence="4" id="KW-0408">Iron</keyword>
<dbReference type="RefSeq" id="WP_267149732.1">
    <property type="nucleotide sequence ID" value="NZ_JAPMLT010000001.1"/>
</dbReference>
<evidence type="ECO:0000256" key="2">
    <source>
        <dbReference type="ARBA" id="ARBA00022485"/>
    </source>
</evidence>
<protein>
    <submittedName>
        <fullName evidence="7">Nitrate reductase</fullName>
    </submittedName>
</protein>
<evidence type="ECO:0000313" key="8">
    <source>
        <dbReference type="Proteomes" id="UP001208017"/>
    </source>
</evidence>
<dbReference type="SUPFAM" id="SSF50692">
    <property type="entry name" value="ADC-like"/>
    <property type="match status" value="1"/>
</dbReference>
<dbReference type="PANTHER" id="PTHR43105">
    <property type="entry name" value="RESPIRATORY NITRATE REDUCTASE"/>
    <property type="match status" value="1"/>
</dbReference>
<dbReference type="Gene3D" id="3.40.50.740">
    <property type="match status" value="1"/>
</dbReference>
<accession>A0ABT3WUY0</accession>
<organism evidence="7 8">
    <name type="scientific">Tumebacillus lacus</name>
    <dbReference type="NCBI Taxonomy" id="2995335"/>
    <lineage>
        <taxon>Bacteria</taxon>
        <taxon>Bacillati</taxon>
        <taxon>Bacillota</taxon>
        <taxon>Bacilli</taxon>
        <taxon>Bacillales</taxon>
        <taxon>Alicyclobacillaceae</taxon>
        <taxon>Tumebacillus</taxon>
    </lineage>
</organism>
<sequence>MQSLLTTTNVLSHCCFCSMQCALELTVDGDEEIVRAHPAPAFPVASGKACAKGVFAHEHARHRERLTTPLLRQGDRFVPISWEEALNRITERFRSLQDQYGRDSVAVFGGGSLTNEKAYLLGKFARVALGTANIDYNGRYCMSSAAAALNKAFGLDRGMTVPLSDIPLARCILIVGSNIAECQPTMIPYLRQAKAGGAKVIVVDPRRTQTAKGADLHAAVRPGSDVALMNGILHILLRDDLIDWSFIEKRTLSFEAVRETVAAYTPERVAEVTGVPASDIEQIARWYGTAETAIIFTARGIEQQARGVDNVLACINLVLATGQIGRPGSGFGAVTGQANGQGGREHGMKADQLPGYRMIDNPVDRQHIANVWGVDERELPGKGMSAYELFEGADRGDIRGMFVMASNPATSSPNTHLVKRALQDLDFLVVTDLFLTETAQFADVVLPGSAWTEDEGTMTNLEGRIVLRRAAQRPPGEARLDWQILCELAERLGKGSFFAFEETEDIYDELRRASAGGRADYAGASYQKIAEQQGVFWPCPNESHSGTERMFADSFAHPHGKAVFHAVTHRPLSEEPDRDYPLHLTNGRLLHHYLTGVQTRRTSRLHARDPHPQVEMHPATAARYGVVAGETVEIATRRGSVPMRVKITADMREDLLFAPIHWEHAESINLLTLADLDPISRMPEFKHCAAALRKWKGDSVLGGVRV</sequence>
<evidence type="ECO:0000256" key="3">
    <source>
        <dbReference type="ARBA" id="ARBA00022723"/>
    </source>
</evidence>
<dbReference type="Pfam" id="PF00384">
    <property type="entry name" value="Molybdopterin"/>
    <property type="match status" value="1"/>
</dbReference>